<dbReference type="PANTHER" id="PTHR11955">
    <property type="entry name" value="FATTY ACID BINDING PROTEIN"/>
    <property type="match status" value="1"/>
</dbReference>
<dbReference type="InterPro" id="IPR000566">
    <property type="entry name" value="Lipocln_cytosolic_FA-bd_dom"/>
</dbReference>
<protein>
    <submittedName>
        <fullName evidence="4">Retinoid-binding protein 7</fullName>
    </submittedName>
</protein>
<reference evidence="4" key="1">
    <citation type="submission" date="2025-08" db="UniProtKB">
        <authorList>
            <consortium name="RefSeq"/>
        </authorList>
    </citation>
    <scope>IDENTIFICATION</scope>
</reference>
<name>A0ABM1LDG8_GEKJA</name>
<dbReference type="GeneID" id="107125046"/>
<dbReference type="Pfam" id="PF00061">
    <property type="entry name" value="Lipocalin"/>
    <property type="match status" value="1"/>
</dbReference>
<keyword evidence="3" id="KW-1185">Reference proteome</keyword>
<feature type="domain" description="Lipocalin/cytosolic fatty-acid binding" evidence="2">
    <location>
        <begin position="13"/>
        <end position="139"/>
    </location>
</feature>
<dbReference type="Gene3D" id="2.40.128.20">
    <property type="match status" value="1"/>
</dbReference>
<dbReference type="PRINTS" id="PR00178">
    <property type="entry name" value="FATTYACIDBP"/>
</dbReference>
<dbReference type="InterPro" id="IPR012674">
    <property type="entry name" value="Calycin"/>
</dbReference>
<evidence type="ECO:0000313" key="4">
    <source>
        <dbReference type="RefSeq" id="XP_015284005.1"/>
    </source>
</evidence>
<evidence type="ECO:0000259" key="2">
    <source>
        <dbReference type="Pfam" id="PF00061"/>
    </source>
</evidence>
<dbReference type="InterPro" id="IPR031259">
    <property type="entry name" value="ILBP"/>
</dbReference>
<evidence type="ECO:0000313" key="3">
    <source>
        <dbReference type="Proteomes" id="UP000694871"/>
    </source>
</evidence>
<dbReference type="RefSeq" id="XP_015284005.1">
    <property type="nucleotide sequence ID" value="XM_015428519.1"/>
</dbReference>
<gene>
    <name evidence="4" type="primary">RBP7</name>
</gene>
<dbReference type="Proteomes" id="UP000694871">
    <property type="component" value="Unplaced"/>
</dbReference>
<comment type="similarity">
    <text evidence="1">Belongs to the calycin superfamily. Fatty-acid binding protein (FABP) family.</text>
</comment>
<accession>A0ABM1LDG8</accession>
<dbReference type="SUPFAM" id="SSF50814">
    <property type="entry name" value="Lipocalins"/>
    <property type="match status" value="1"/>
</dbReference>
<proteinExistence type="inferred from homology"/>
<evidence type="ECO:0000256" key="1">
    <source>
        <dbReference type="ARBA" id="ARBA00008390"/>
    </source>
</evidence>
<sequence length="141" mass="16496">MCCLFAIVPVDFSGTWNFVSSDNFEGYMWGLGIYFAMRKIAKLLKPKKVIEQDGDSSSIHTTSTFQNYFVQFKIGEEFEEDNKGLDNWRWKSVVTWDGDKLVCVQKGEKKNRGWSHWIEGDGLYLELRCEDQVSRQVFKKE</sequence>
<dbReference type="InterPro" id="IPR000463">
    <property type="entry name" value="Fatty_acid-bd"/>
</dbReference>
<organism evidence="3 4">
    <name type="scientific">Gekko japonicus</name>
    <name type="common">Schlegel's Japanese gecko</name>
    <dbReference type="NCBI Taxonomy" id="146911"/>
    <lineage>
        <taxon>Eukaryota</taxon>
        <taxon>Metazoa</taxon>
        <taxon>Chordata</taxon>
        <taxon>Craniata</taxon>
        <taxon>Vertebrata</taxon>
        <taxon>Euteleostomi</taxon>
        <taxon>Lepidosauria</taxon>
        <taxon>Squamata</taxon>
        <taxon>Bifurcata</taxon>
        <taxon>Gekkota</taxon>
        <taxon>Gekkonidae</taxon>
        <taxon>Gekkoninae</taxon>
        <taxon>Gekko</taxon>
    </lineage>
</organism>